<feature type="domain" description="HTH dtxR-type" evidence="1">
    <location>
        <begin position="30"/>
        <end position="91"/>
    </location>
</feature>
<dbReference type="GO" id="GO:0046914">
    <property type="term" value="F:transition metal ion binding"/>
    <property type="evidence" value="ECO:0007669"/>
    <property type="project" value="InterPro"/>
</dbReference>
<dbReference type="PROSITE" id="PS50944">
    <property type="entry name" value="HTH_DTXR"/>
    <property type="match status" value="1"/>
</dbReference>
<dbReference type="InterPro" id="IPR036390">
    <property type="entry name" value="WH_DNA-bd_sf"/>
</dbReference>
<dbReference type="Pfam" id="PF01325">
    <property type="entry name" value="Fe_dep_repress"/>
    <property type="match status" value="1"/>
</dbReference>
<dbReference type="GO" id="GO:0046983">
    <property type="term" value="F:protein dimerization activity"/>
    <property type="evidence" value="ECO:0007669"/>
    <property type="project" value="InterPro"/>
</dbReference>
<proteinExistence type="predicted"/>
<dbReference type="InterPro" id="IPR036388">
    <property type="entry name" value="WH-like_DNA-bd_sf"/>
</dbReference>
<evidence type="ECO:0000259" key="1">
    <source>
        <dbReference type="PROSITE" id="PS50944"/>
    </source>
</evidence>
<dbReference type="SMART" id="SM00529">
    <property type="entry name" value="HTH_DTXR"/>
    <property type="match status" value="1"/>
</dbReference>
<dbReference type="PANTHER" id="PTHR33238">
    <property type="entry name" value="IRON (METAL) DEPENDENT REPRESSOR, DTXR FAMILY"/>
    <property type="match status" value="1"/>
</dbReference>
<dbReference type="InterPro" id="IPR022687">
    <property type="entry name" value="HTH_DTXR"/>
</dbReference>
<dbReference type="Proteomes" id="UP000004968">
    <property type="component" value="Unassembled WGS sequence"/>
</dbReference>
<organism evidence="2 3">
    <name type="scientific">Hungatella hathewayi DSM 13479</name>
    <dbReference type="NCBI Taxonomy" id="566550"/>
    <lineage>
        <taxon>Bacteria</taxon>
        <taxon>Bacillati</taxon>
        <taxon>Bacillota</taxon>
        <taxon>Clostridia</taxon>
        <taxon>Lachnospirales</taxon>
        <taxon>Lachnospiraceae</taxon>
        <taxon>Hungatella</taxon>
    </lineage>
</organism>
<comment type="caution">
    <text evidence="2">The sequence shown here is derived from an EMBL/GenBank/DDBJ whole genome shotgun (WGS) entry which is preliminary data.</text>
</comment>
<dbReference type="PANTHER" id="PTHR33238:SF7">
    <property type="entry name" value="IRON-DEPENDENT TRANSCRIPTIONAL REGULATOR"/>
    <property type="match status" value="1"/>
</dbReference>
<protein>
    <submittedName>
        <fullName evidence="2">Iron dependent repressor DNA binding domain protein</fullName>
    </submittedName>
</protein>
<dbReference type="InterPro" id="IPR036421">
    <property type="entry name" value="Fe_dep_repressor_sf"/>
</dbReference>
<gene>
    <name evidence="2" type="ORF">CLOSTHATH_03727</name>
</gene>
<dbReference type="EMBL" id="ACIO01000312">
    <property type="protein sequence ID" value="EFC98056.1"/>
    <property type="molecule type" value="Genomic_DNA"/>
</dbReference>
<dbReference type="SUPFAM" id="SSF47979">
    <property type="entry name" value="Iron-dependent repressor protein, dimerization domain"/>
    <property type="match status" value="1"/>
</dbReference>
<dbReference type="AlphaFoldDB" id="D3AJD6"/>
<dbReference type="SUPFAM" id="SSF46785">
    <property type="entry name" value="Winged helix' DNA-binding domain"/>
    <property type="match status" value="1"/>
</dbReference>
<name>D3AJD6_9FIRM</name>
<evidence type="ECO:0000313" key="3">
    <source>
        <dbReference type="Proteomes" id="UP000004968"/>
    </source>
</evidence>
<evidence type="ECO:0000313" key="2">
    <source>
        <dbReference type="EMBL" id="EFC98056.1"/>
    </source>
</evidence>
<reference evidence="2 3" key="1">
    <citation type="submission" date="2010-01" db="EMBL/GenBank/DDBJ databases">
        <authorList>
            <person name="Weinstock G."/>
            <person name="Sodergren E."/>
            <person name="Clifton S."/>
            <person name="Fulton L."/>
            <person name="Fulton B."/>
            <person name="Courtney L."/>
            <person name="Fronick C."/>
            <person name="Harrison M."/>
            <person name="Strong C."/>
            <person name="Farmer C."/>
            <person name="Delahaunty K."/>
            <person name="Markovic C."/>
            <person name="Hall O."/>
            <person name="Minx P."/>
            <person name="Tomlinson C."/>
            <person name="Mitreva M."/>
            <person name="Nelson J."/>
            <person name="Hou S."/>
            <person name="Wollam A."/>
            <person name="Pepin K.H."/>
            <person name="Johnson M."/>
            <person name="Bhonagiri V."/>
            <person name="Nash W.E."/>
            <person name="Warren W."/>
            <person name="Chinwalla A."/>
            <person name="Mardis E.R."/>
            <person name="Wilson R.K."/>
        </authorList>
    </citation>
    <scope>NUCLEOTIDE SEQUENCE [LARGE SCALE GENOMIC DNA]</scope>
    <source>
        <strain evidence="2 3">DSM 13479</strain>
    </source>
</reference>
<dbReference type="HOGENOM" id="CLU_069532_3_0_9"/>
<dbReference type="InterPro" id="IPR050536">
    <property type="entry name" value="DtxR_MntR_Metal-Reg"/>
</dbReference>
<dbReference type="GO" id="GO:0003700">
    <property type="term" value="F:DNA-binding transcription factor activity"/>
    <property type="evidence" value="ECO:0007669"/>
    <property type="project" value="InterPro"/>
</dbReference>
<accession>D3AJD6</accession>
<dbReference type="InterPro" id="IPR022689">
    <property type="entry name" value="Iron_dep_repressor"/>
</dbReference>
<dbReference type="GO" id="GO:0003677">
    <property type="term" value="F:DNA binding"/>
    <property type="evidence" value="ECO:0007669"/>
    <property type="project" value="InterPro"/>
</dbReference>
<sequence length="148" mass="17095">MQTHNGGKQMDQEDNFYTLKGYSLLEHIQITSSMEDYLEMICRLSQDGTPVRIGDLAKCLHVRPSSASKMAGNLRSHGLVRFEKYGTVTLTEAGLQLGRYLLFRHTVLQDFFCFINQTTNELEQAEKVEHFIDPKTVYNLKKWMDKIT</sequence>
<dbReference type="Gene3D" id="1.10.10.10">
    <property type="entry name" value="Winged helix-like DNA-binding domain superfamily/Winged helix DNA-binding domain"/>
    <property type="match status" value="1"/>
</dbReference>